<evidence type="ECO:0000313" key="3">
    <source>
        <dbReference type="Proteomes" id="UP000238093"/>
    </source>
</evidence>
<dbReference type="Proteomes" id="UP000238093">
    <property type="component" value="Chromosome I"/>
</dbReference>
<evidence type="ECO:0000256" key="1">
    <source>
        <dbReference type="ARBA" id="ARBA00022801"/>
    </source>
</evidence>
<organism evidence="2 3">
    <name type="scientific">Pseudomonas syringae group genomosp. 3</name>
    <dbReference type="NCBI Taxonomy" id="251701"/>
    <lineage>
        <taxon>Bacteria</taxon>
        <taxon>Pseudomonadati</taxon>
        <taxon>Pseudomonadota</taxon>
        <taxon>Gammaproteobacteria</taxon>
        <taxon>Pseudomonadales</taxon>
        <taxon>Pseudomonadaceae</taxon>
        <taxon>Pseudomonas</taxon>
    </lineage>
</organism>
<gene>
    <name evidence="2" type="ORF">CFBP6411_04816</name>
</gene>
<dbReference type="GO" id="GO:0016787">
    <property type="term" value="F:hydrolase activity"/>
    <property type="evidence" value="ECO:0007669"/>
    <property type="project" value="UniProtKB-KW"/>
</dbReference>
<accession>A0A2K4WJV3</accession>
<dbReference type="InterPro" id="IPR051540">
    <property type="entry name" value="S-2-haloacid_dehalogenase"/>
</dbReference>
<proteinExistence type="predicted"/>
<reference evidence="2 3" key="1">
    <citation type="submission" date="2017-11" db="EMBL/GenBank/DDBJ databases">
        <authorList>
            <person name="Han C.G."/>
        </authorList>
    </citation>
    <scope>NUCLEOTIDE SEQUENCE [LARGE SCALE GENOMIC DNA]</scope>
    <source>
        <strain evidence="2">CFBP6411</strain>
    </source>
</reference>
<dbReference type="EMBL" id="LT963408">
    <property type="protein sequence ID" value="SOS36173.1"/>
    <property type="molecule type" value="Genomic_DNA"/>
</dbReference>
<dbReference type="SUPFAM" id="SSF56784">
    <property type="entry name" value="HAD-like"/>
    <property type="match status" value="1"/>
</dbReference>
<evidence type="ECO:0000313" key="2">
    <source>
        <dbReference type="EMBL" id="SOS36173.1"/>
    </source>
</evidence>
<dbReference type="PANTHER" id="PTHR43316">
    <property type="entry name" value="HYDROLASE, HALOACID DELAHOGENASE-RELATED"/>
    <property type="match status" value="1"/>
</dbReference>
<dbReference type="InterPro" id="IPR023214">
    <property type="entry name" value="HAD_sf"/>
</dbReference>
<dbReference type="Gene3D" id="3.40.50.1000">
    <property type="entry name" value="HAD superfamily/HAD-like"/>
    <property type="match status" value="1"/>
</dbReference>
<keyword evidence="1" id="KW-0378">Hydrolase</keyword>
<name>A0A2K4WJV3_9PSED</name>
<sequence>MRYQAVLLDAFGTTVQIGDGKHPYRLLLREGIRQGRRPKPDDAQALMKLNGGIPHAAEQLGIKVAPSRLAELQDILEEEVSGIEAFPDALEAVALLQEHGRLIAICSNLAFPYGVAVKRLFPTMNAFGFSFEAGVTKPDPRMYRQTCQMLGVEPGHITGDNRIIMIGDSLRCDCHGPRAVGIAGVHLNRASPVGIRDLMDFARLVLNES</sequence>
<dbReference type="Pfam" id="PF00702">
    <property type="entry name" value="Hydrolase"/>
    <property type="match status" value="1"/>
</dbReference>
<dbReference type="InterPro" id="IPR036412">
    <property type="entry name" value="HAD-like_sf"/>
</dbReference>
<dbReference type="RefSeq" id="WP_104698703.1">
    <property type="nucleotide sequence ID" value="NZ_LT963408.1"/>
</dbReference>
<dbReference type="AlphaFoldDB" id="A0A2K4WJV3"/>
<protein>
    <submittedName>
        <fullName evidence="2">Haloacid dehalogenase</fullName>
    </submittedName>
</protein>